<feature type="compositionally biased region" description="Low complexity" evidence="1">
    <location>
        <begin position="164"/>
        <end position="180"/>
    </location>
</feature>
<feature type="compositionally biased region" description="Gly residues" evidence="1">
    <location>
        <begin position="1001"/>
        <end position="1013"/>
    </location>
</feature>
<gene>
    <name evidence="3" type="ORF">OC842_000477</name>
</gene>
<feature type="region of interest" description="Disordered" evidence="1">
    <location>
        <begin position="869"/>
        <end position="889"/>
    </location>
</feature>
<accession>A0AAN6GGR1</accession>
<feature type="compositionally biased region" description="Acidic residues" evidence="1">
    <location>
        <begin position="770"/>
        <end position="785"/>
    </location>
</feature>
<feature type="compositionally biased region" description="Low complexity" evidence="1">
    <location>
        <begin position="369"/>
        <end position="384"/>
    </location>
</feature>
<feature type="domain" description="DNA replication checkpoint mediator MRC1" evidence="2">
    <location>
        <begin position="595"/>
        <end position="741"/>
    </location>
</feature>
<feature type="compositionally biased region" description="Acidic residues" evidence="1">
    <location>
        <begin position="261"/>
        <end position="271"/>
    </location>
</feature>
<feature type="region of interest" description="Disordered" evidence="1">
    <location>
        <begin position="287"/>
        <end position="736"/>
    </location>
</feature>
<feature type="compositionally biased region" description="Acidic residues" evidence="1">
    <location>
        <begin position="456"/>
        <end position="469"/>
    </location>
</feature>
<proteinExistence type="predicted"/>
<feature type="compositionally biased region" description="Acidic residues" evidence="1">
    <location>
        <begin position="357"/>
        <end position="368"/>
    </location>
</feature>
<feature type="compositionally biased region" description="Polar residues" evidence="1">
    <location>
        <begin position="310"/>
        <end position="329"/>
    </location>
</feature>
<dbReference type="Proteomes" id="UP001176521">
    <property type="component" value="Unassembled WGS sequence"/>
</dbReference>
<feature type="compositionally biased region" description="Low complexity" evidence="1">
    <location>
        <begin position="397"/>
        <end position="409"/>
    </location>
</feature>
<feature type="region of interest" description="Disordered" evidence="1">
    <location>
        <begin position="760"/>
        <end position="853"/>
    </location>
</feature>
<feature type="compositionally biased region" description="Acidic residues" evidence="1">
    <location>
        <begin position="525"/>
        <end position="538"/>
    </location>
</feature>
<feature type="compositionally biased region" description="Basic and acidic residues" evidence="1">
    <location>
        <begin position="664"/>
        <end position="689"/>
    </location>
</feature>
<dbReference type="AlphaFoldDB" id="A0AAN6GGR1"/>
<feature type="region of interest" description="Disordered" evidence="1">
    <location>
        <begin position="1"/>
        <end position="195"/>
    </location>
</feature>
<name>A0AAN6GGR1_9BASI</name>
<evidence type="ECO:0000259" key="2">
    <source>
        <dbReference type="Pfam" id="PF09444"/>
    </source>
</evidence>
<feature type="compositionally biased region" description="Acidic residues" evidence="1">
    <location>
        <begin position="630"/>
        <end position="663"/>
    </location>
</feature>
<feature type="compositionally biased region" description="Basic and acidic residues" evidence="1">
    <location>
        <begin position="796"/>
        <end position="814"/>
    </location>
</feature>
<feature type="compositionally biased region" description="Basic and acidic residues" evidence="1">
    <location>
        <begin position="216"/>
        <end position="242"/>
    </location>
</feature>
<feature type="compositionally biased region" description="Basic and acidic residues" evidence="1">
    <location>
        <begin position="57"/>
        <end position="70"/>
    </location>
</feature>
<evidence type="ECO:0000256" key="1">
    <source>
        <dbReference type="SAM" id="MobiDB-lite"/>
    </source>
</evidence>
<keyword evidence="4" id="KW-1185">Reference proteome</keyword>
<sequence>MDTSFDSDSDSDLEIIPRDAAAPLPTFQRRAPATQTYGKRAFPSVLGPTQQSAGTDDVGKAEAEVRGDVKGDDDDDNDEEEEEEEIDVPRSSGTVREPAEGAGQQQEEDREDDIDRLKSGGAAIPTTTGDISFSPAQHKPYQLPSSRQPVIKLDLADEVEETQPPSDAPGSGPASDSPGDIFGAFFNDTQPFDAQEHGKDADIDIFAHPAATQAPRRLEDDGDETRVEGDYGFDRLRQDQEIARNGAGDTFDALPSLPEPTLEEDMDSGEEDIMRAMEKQQLILQVERQRANAQADGQPRLMHLNRDGLFTQTEPSQFLDDTQSQMFSQDSDHEDVAAPAPQRHSSPMRPINNNDDVFSEDSDGEEQDAPPVAAPKPASSPRSSQARKRTIAEVTASSSPLTSLPPSSLIDDELETVSKKRKRQATTRIADSDDEEEGQAQSSPSPRKTARRVIIIDDDEEEDNVEPDADALKVEHDRDDERNHAEHSDHDGEADAGMSGQEDHSDDEEFKLPKVAYLIEKPFDPDDQDFTDDEDEEAQRDPFKPGSKGKGKQKAKDNGKKGKAAKNSLSSFLGIASPPRATQNDIASNADPAGKKKNNAFIAGEAEESEDDERLPGKRSNKGGLAGVFSDDEDDGDEDDEDGEDDGKDLAELVDDEQDEEQAEKDALVAEKYHLDREEQDKADEDLHTRATKGMLRKARPGMGLDNELDDDAQDDIDRRRIAQGPQKRKVSGEKDGLDDIQNTALAMVYKADIRNDVADEADFLAPPESESEDEDVDVEGYSEPEDSKTAAVRASDVRAEMRALAKAKREQSRRAQTVVISDDEGEGGDTAGDRHGRGQNGRQAGADSDDDGFDMHRIHFNNRITPAAYTSNSESKDAGSNAQAGPGGRMFFGGGGRILAFGEDDDDKNAMDLVIRRRVRNEAEEAKLRRAANELGDGNANGRRLHGSYGGGGASKQNTSSITQFGQVRQRQGTGASSGLGATTTVMRTGLGHPSSRRPAGGGAGAGGAGAGSRVGALSKLGVLNGNRSLKFGDSQ</sequence>
<feature type="compositionally biased region" description="Polar residues" evidence="1">
    <location>
        <begin position="869"/>
        <end position="884"/>
    </location>
</feature>
<feature type="compositionally biased region" description="Acidic residues" evidence="1">
    <location>
        <begin position="1"/>
        <end position="13"/>
    </location>
</feature>
<feature type="compositionally biased region" description="Polar residues" evidence="1">
    <location>
        <begin position="956"/>
        <end position="973"/>
    </location>
</feature>
<reference evidence="3" key="1">
    <citation type="journal article" date="2023" name="PhytoFront">
        <title>Draft Genome Resources of Seven Strains of Tilletia horrida, Causal Agent of Kernel Smut of Rice.</title>
        <authorList>
            <person name="Khanal S."/>
            <person name="Antony Babu S."/>
            <person name="Zhou X.G."/>
        </authorList>
    </citation>
    <scope>NUCLEOTIDE SEQUENCE</scope>
    <source>
        <strain evidence="3">TX3</strain>
    </source>
</reference>
<comment type="caution">
    <text evidence="3">The sequence shown here is derived from an EMBL/GenBank/DDBJ whole genome shotgun (WGS) entry which is preliminary data.</text>
</comment>
<feature type="compositionally biased region" description="Basic and acidic residues" evidence="1">
    <location>
        <begin position="470"/>
        <end position="493"/>
    </location>
</feature>
<feature type="region of interest" description="Disordered" evidence="1">
    <location>
        <begin position="931"/>
        <end position="1013"/>
    </location>
</feature>
<evidence type="ECO:0000313" key="4">
    <source>
        <dbReference type="Proteomes" id="UP001176521"/>
    </source>
</evidence>
<dbReference type="EMBL" id="JAPDMQ010000013">
    <property type="protein sequence ID" value="KAK0540448.1"/>
    <property type="molecule type" value="Genomic_DNA"/>
</dbReference>
<protein>
    <recommendedName>
        <fullName evidence="2">DNA replication checkpoint mediator MRC1 domain-containing protein</fullName>
    </recommendedName>
</protein>
<organism evidence="3 4">
    <name type="scientific">Tilletia horrida</name>
    <dbReference type="NCBI Taxonomy" id="155126"/>
    <lineage>
        <taxon>Eukaryota</taxon>
        <taxon>Fungi</taxon>
        <taxon>Dikarya</taxon>
        <taxon>Basidiomycota</taxon>
        <taxon>Ustilaginomycotina</taxon>
        <taxon>Exobasidiomycetes</taxon>
        <taxon>Tilletiales</taxon>
        <taxon>Tilletiaceae</taxon>
        <taxon>Tilletia</taxon>
    </lineage>
</organism>
<feature type="compositionally biased region" description="Acidic residues" evidence="1">
    <location>
        <begin position="71"/>
        <end position="86"/>
    </location>
</feature>
<dbReference type="Pfam" id="PF09444">
    <property type="entry name" value="MRC1"/>
    <property type="match status" value="1"/>
</dbReference>
<feature type="compositionally biased region" description="Polar residues" evidence="1">
    <location>
        <begin position="125"/>
        <end position="135"/>
    </location>
</feature>
<feature type="compositionally biased region" description="Low complexity" evidence="1">
    <location>
        <begin position="974"/>
        <end position="986"/>
    </location>
</feature>
<feature type="region of interest" description="Disordered" evidence="1">
    <location>
        <begin position="208"/>
        <end position="272"/>
    </location>
</feature>
<evidence type="ECO:0000313" key="3">
    <source>
        <dbReference type="EMBL" id="KAK0540448.1"/>
    </source>
</evidence>
<dbReference type="InterPro" id="IPR018564">
    <property type="entry name" value="Repl_chkpnt_MRC1_dom"/>
</dbReference>